<dbReference type="EMBL" id="FNCJ01000015">
    <property type="protein sequence ID" value="SDH94373.1"/>
    <property type="molecule type" value="Genomic_DNA"/>
</dbReference>
<organism evidence="2 3">
    <name type="scientific">Paraburkholderia phenazinium</name>
    <dbReference type="NCBI Taxonomy" id="60549"/>
    <lineage>
        <taxon>Bacteria</taxon>
        <taxon>Pseudomonadati</taxon>
        <taxon>Pseudomonadota</taxon>
        <taxon>Betaproteobacteria</taxon>
        <taxon>Burkholderiales</taxon>
        <taxon>Burkholderiaceae</taxon>
        <taxon>Paraburkholderia</taxon>
    </lineage>
</organism>
<dbReference type="InterPro" id="IPR009061">
    <property type="entry name" value="DNA-bd_dom_put_sf"/>
</dbReference>
<dbReference type="SUPFAM" id="SSF46955">
    <property type="entry name" value="Putative DNA-binding domain"/>
    <property type="match status" value="1"/>
</dbReference>
<gene>
    <name evidence="2" type="ORF">SAMN05216466_11529</name>
</gene>
<proteinExistence type="predicted"/>
<reference evidence="2 3" key="1">
    <citation type="submission" date="2016-10" db="EMBL/GenBank/DDBJ databases">
        <authorList>
            <person name="de Groot N.N."/>
        </authorList>
    </citation>
    <scope>NUCLEOTIDE SEQUENCE [LARGE SCALE GENOMIC DNA]</scope>
    <source>
        <strain evidence="2 3">LMG 2247</strain>
    </source>
</reference>
<accession>A0A1G8GJ28</accession>
<evidence type="ECO:0000313" key="3">
    <source>
        <dbReference type="Proteomes" id="UP000199706"/>
    </source>
</evidence>
<dbReference type="InterPro" id="IPR010093">
    <property type="entry name" value="SinI_DNA-bd"/>
</dbReference>
<dbReference type="GO" id="GO:0003677">
    <property type="term" value="F:DNA binding"/>
    <property type="evidence" value="ECO:0007669"/>
    <property type="project" value="InterPro"/>
</dbReference>
<sequence>MLGPLWHSVSFISNIMAVLLTPLDSAMTNRTSMPATMLPLEREVQAAVHGQRALAAYLATKVETQRIQIFDDENQAHQVELPTSALRLLVDILAELADGNAVKVVPIHAELTTQEAADMLNVSRPHLVKLLESDALPFHKTGKHRRVRFADLMRFKAERDQASEEAMEALARQAQDLGMGYE</sequence>
<feature type="domain" description="Helix-turn-helix" evidence="1">
    <location>
        <begin position="111"/>
        <end position="159"/>
    </location>
</feature>
<dbReference type="Pfam" id="PF12728">
    <property type="entry name" value="HTH_17"/>
    <property type="match status" value="1"/>
</dbReference>
<dbReference type="InterPro" id="IPR041657">
    <property type="entry name" value="HTH_17"/>
</dbReference>
<dbReference type="Proteomes" id="UP000199706">
    <property type="component" value="Unassembled WGS sequence"/>
</dbReference>
<evidence type="ECO:0000313" key="2">
    <source>
        <dbReference type="EMBL" id="SDH94373.1"/>
    </source>
</evidence>
<name>A0A1G8GJ28_9BURK</name>
<protein>
    <submittedName>
        <fullName evidence="2">DNA binding domain-containing protein, excisionase family</fullName>
    </submittedName>
</protein>
<dbReference type="NCBIfam" id="TIGR01764">
    <property type="entry name" value="excise"/>
    <property type="match status" value="1"/>
</dbReference>
<dbReference type="AlphaFoldDB" id="A0A1G8GJ28"/>
<evidence type="ECO:0000259" key="1">
    <source>
        <dbReference type="Pfam" id="PF12728"/>
    </source>
</evidence>